<evidence type="ECO:0000313" key="3">
    <source>
        <dbReference type="EMBL" id="PWJ58835.1"/>
    </source>
</evidence>
<dbReference type="AlphaFoldDB" id="A0A316AM26"/>
<dbReference type="Pfam" id="PF13472">
    <property type="entry name" value="Lipase_GDSL_2"/>
    <property type="match status" value="1"/>
</dbReference>
<name>A0A316AM26_9BACT</name>
<protein>
    <submittedName>
        <fullName evidence="3">Acyl-CoA thioesterase-1</fullName>
    </submittedName>
</protein>
<feature type="transmembrane region" description="Helical" evidence="1">
    <location>
        <begin position="7"/>
        <end position="26"/>
    </location>
</feature>
<dbReference type="InterPro" id="IPR036514">
    <property type="entry name" value="SGNH_hydro_sf"/>
</dbReference>
<evidence type="ECO:0000313" key="4">
    <source>
        <dbReference type="Proteomes" id="UP000245880"/>
    </source>
</evidence>
<feature type="domain" description="SGNH hydrolase-type esterase" evidence="2">
    <location>
        <begin position="59"/>
        <end position="223"/>
    </location>
</feature>
<gene>
    <name evidence="3" type="ORF">CLV98_103202</name>
</gene>
<dbReference type="OrthoDB" id="9786188at2"/>
<proteinExistence type="predicted"/>
<evidence type="ECO:0000256" key="1">
    <source>
        <dbReference type="SAM" id="Phobius"/>
    </source>
</evidence>
<accession>A0A316AM26</accession>
<dbReference type="Proteomes" id="UP000245880">
    <property type="component" value="Unassembled WGS sequence"/>
</dbReference>
<dbReference type="GO" id="GO:0004622">
    <property type="term" value="F:phosphatidylcholine lysophospholipase activity"/>
    <property type="evidence" value="ECO:0007669"/>
    <property type="project" value="TreeGrafter"/>
</dbReference>
<dbReference type="InterPro" id="IPR051532">
    <property type="entry name" value="Ester_Hydrolysis_Enzymes"/>
</dbReference>
<keyword evidence="1" id="KW-0472">Membrane</keyword>
<dbReference type="CDD" id="cd01822">
    <property type="entry name" value="Lysophospholipase_L1_like"/>
    <property type="match status" value="1"/>
</dbReference>
<keyword evidence="1" id="KW-0812">Transmembrane</keyword>
<organism evidence="3 4">
    <name type="scientific">Dyadobacter jejuensis</name>
    <dbReference type="NCBI Taxonomy" id="1082580"/>
    <lineage>
        <taxon>Bacteria</taxon>
        <taxon>Pseudomonadati</taxon>
        <taxon>Bacteroidota</taxon>
        <taxon>Cytophagia</taxon>
        <taxon>Cytophagales</taxon>
        <taxon>Spirosomataceae</taxon>
        <taxon>Dyadobacter</taxon>
    </lineage>
</organism>
<dbReference type="PANTHER" id="PTHR30383:SF24">
    <property type="entry name" value="THIOESTERASE 1_PROTEASE 1_LYSOPHOSPHOLIPASE L1"/>
    <property type="match status" value="1"/>
</dbReference>
<keyword evidence="1" id="KW-1133">Transmembrane helix</keyword>
<reference evidence="3 4" key="1">
    <citation type="submission" date="2018-03" db="EMBL/GenBank/DDBJ databases">
        <title>Genomic Encyclopedia of Archaeal and Bacterial Type Strains, Phase II (KMG-II): from individual species to whole genera.</title>
        <authorList>
            <person name="Goeker M."/>
        </authorList>
    </citation>
    <scope>NUCLEOTIDE SEQUENCE [LARGE SCALE GENOMIC DNA]</scope>
    <source>
        <strain evidence="3 4">DSM 100346</strain>
    </source>
</reference>
<dbReference type="InterPro" id="IPR013830">
    <property type="entry name" value="SGNH_hydro"/>
</dbReference>
<evidence type="ECO:0000259" key="2">
    <source>
        <dbReference type="Pfam" id="PF13472"/>
    </source>
</evidence>
<dbReference type="Gene3D" id="3.40.50.1110">
    <property type="entry name" value="SGNH hydrolase"/>
    <property type="match status" value="1"/>
</dbReference>
<dbReference type="SUPFAM" id="SSF52266">
    <property type="entry name" value="SGNH hydrolase"/>
    <property type="match status" value="1"/>
</dbReference>
<keyword evidence="4" id="KW-1185">Reference proteome</keyword>
<comment type="caution">
    <text evidence="3">The sequence shown here is derived from an EMBL/GenBank/DDBJ whole genome shotgun (WGS) entry which is preliminary data.</text>
</comment>
<dbReference type="PANTHER" id="PTHR30383">
    <property type="entry name" value="THIOESTERASE 1/PROTEASE 1/LYSOPHOSPHOLIPASE L1"/>
    <property type="match status" value="1"/>
</dbReference>
<dbReference type="EMBL" id="QGDT01000003">
    <property type="protein sequence ID" value="PWJ58835.1"/>
    <property type="molecule type" value="Genomic_DNA"/>
</dbReference>
<sequence>MKHHLKLSLPFVFRVFSFFAIVIVAWSCNKSKNETDSKLQESSDNRSVDSTIVKKNIVFFGNSLTAGYGLDDSSLAFAGLIQKRLDSLGYAYRVINAGVSGETTAGGNSRIDWLLKQPVDIFVLELGGNDGLRGISLADTRSNLQQILDKVKAKYPEAELVLAGMQIPPNIGLAYTKEFKQLYIELAKENDIAFIPFLLEGVGGEPSLNLPDGIHPNEEGHRIVANTVWATLQPLLEH</sequence>
<dbReference type="RefSeq" id="WP_109673763.1">
    <property type="nucleotide sequence ID" value="NZ_QGDT01000003.1"/>
</dbReference>